<comment type="pathway">
    <text evidence="2">Protein modification; protein ubiquitination.</text>
</comment>
<keyword evidence="19" id="KW-1185">Reference proteome</keyword>
<dbReference type="GO" id="GO:0005778">
    <property type="term" value="C:peroxisomal membrane"/>
    <property type="evidence" value="ECO:0007669"/>
    <property type="project" value="UniProtKB-SubCell"/>
</dbReference>
<dbReference type="Pfam" id="PF04757">
    <property type="entry name" value="Pex2_Pex12"/>
    <property type="match status" value="1"/>
</dbReference>
<dbReference type="EMBL" id="UYWW01000743">
    <property type="protein sequence ID" value="VDM09209.1"/>
    <property type="molecule type" value="Genomic_DNA"/>
</dbReference>
<evidence type="ECO:0000256" key="3">
    <source>
        <dbReference type="ARBA" id="ARBA00008704"/>
    </source>
</evidence>
<evidence type="ECO:0000256" key="13">
    <source>
        <dbReference type="ARBA" id="ARBA00023140"/>
    </source>
</evidence>
<dbReference type="OrthoDB" id="107372at2759"/>
<evidence type="ECO:0000256" key="10">
    <source>
        <dbReference type="ARBA" id="ARBA00022927"/>
    </source>
</evidence>
<name>A0A3P7E081_WUCBA</name>
<dbReference type="OMA" id="QHYLARC"/>
<dbReference type="GO" id="GO:0004842">
    <property type="term" value="F:ubiquitin-protein transferase activity"/>
    <property type="evidence" value="ECO:0007669"/>
    <property type="project" value="TreeGrafter"/>
</dbReference>
<evidence type="ECO:0000256" key="4">
    <source>
        <dbReference type="ARBA" id="ARBA00018980"/>
    </source>
</evidence>
<dbReference type="InParanoid" id="A0A3P7E081"/>
<keyword evidence="11 16" id="KW-1133">Transmembrane helix</keyword>
<dbReference type="GO" id="GO:0016558">
    <property type="term" value="P:protein import into peroxisome matrix"/>
    <property type="evidence" value="ECO:0007669"/>
    <property type="project" value="UniProtKB-UniRule"/>
</dbReference>
<reference evidence="18 19" key="1">
    <citation type="submission" date="2018-11" db="EMBL/GenBank/DDBJ databases">
        <authorList>
            <consortium name="Pathogen Informatics"/>
        </authorList>
    </citation>
    <scope>NUCLEOTIDE SEQUENCE [LARGE SCALE GENOMIC DNA]</scope>
</reference>
<dbReference type="InterPro" id="IPR017375">
    <property type="entry name" value="PEX12"/>
</dbReference>
<evidence type="ECO:0000256" key="5">
    <source>
        <dbReference type="ARBA" id="ARBA00022448"/>
    </source>
</evidence>
<keyword evidence="10" id="KW-0653">Protein transport</keyword>
<dbReference type="Gene3D" id="3.30.40.10">
    <property type="entry name" value="Zinc/RING finger domain, C3HC4 (zinc finger)"/>
    <property type="match status" value="1"/>
</dbReference>
<keyword evidence="6 16" id="KW-0812">Transmembrane</keyword>
<dbReference type="SUPFAM" id="SSF57850">
    <property type="entry name" value="RING/U-box"/>
    <property type="match status" value="1"/>
</dbReference>
<keyword evidence="8" id="KW-0863">Zinc-finger</keyword>
<evidence type="ECO:0000256" key="7">
    <source>
        <dbReference type="ARBA" id="ARBA00022723"/>
    </source>
</evidence>
<evidence type="ECO:0000256" key="8">
    <source>
        <dbReference type="ARBA" id="ARBA00022771"/>
    </source>
</evidence>
<evidence type="ECO:0000313" key="18">
    <source>
        <dbReference type="EMBL" id="VDM09209.1"/>
    </source>
</evidence>
<keyword evidence="13 15" id="KW-0576">Peroxisome</keyword>
<keyword evidence="7" id="KW-0479">Metal-binding</keyword>
<dbReference type="InterPro" id="IPR013083">
    <property type="entry name" value="Znf_RING/FYVE/PHD"/>
</dbReference>
<dbReference type="InterPro" id="IPR006845">
    <property type="entry name" value="Pex_N"/>
</dbReference>
<keyword evidence="12 15" id="KW-0472">Membrane</keyword>
<gene>
    <name evidence="18" type="ORF">WBA_LOCUS2595</name>
</gene>
<keyword evidence="5" id="KW-0813">Transport</keyword>
<organism evidence="18 19">
    <name type="scientific">Wuchereria bancrofti</name>
    <dbReference type="NCBI Taxonomy" id="6293"/>
    <lineage>
        <taxon>Eukaryota</taxon>
        <taxon>Metazoa</taxon>
        <taxon>Ecdysozoa</taxon>
        <taxon>Nematoda</taxon>
        <taxon>Chromadorea</taxon>
        <taxon>Rhabditida</taxon>
        <taxon>Spirurina</taxon>
        <taxon>Spiruromorpha</taxon>
        <taxon>Filarioidea</taxon>
        <taxon>Onchocercidae</taxon>
        <taxon>Wuchereria</taxon>
    </lineage>
</organism>
<keyword evidence="9" id="KW-0862">Zinc</keyword>
<dbReference type="AlphaFoldDB" id="A0A3P7E081"/>
<feature type="transmembrane region" description="Helical" evidence="16">
    <location>
        <begin position="232"/>
        <end position="251"/>
    </location>
</feature>
<comment type="function">
    <text evidence="15">Component of a retrotranslocation channel required for peroxisome organization by mediating export of the PEX5 receptor from peroxisomes to the cytosol, thereby promoting PEX5 recycling.</text>
</comment>
<evidence type="ECO:0000259" key="17">
    <source>
        <dbReference type="Pfam" id="PF04757"/>
    </source>
</evidence>
<evidence type="ECO:0000256" key="6">
    <source>
        <dbReference type="ARBA" id="ARBA00022692"/>
    </source>
</evidence>
<evidence type="ECO:0000256" key="11">
    <source>
        <dbReference type="ARBA" id="ARBA00022989"/>
    </source>
</evidence>
<evidence type="ECO:0000256" key="12">
    <source>
        <dbReference type="ARBA" id="ARBA00023136"/>
    </source>
</evidence>
<evidence type="ECO:0000256" key="9">
    <source>
        <dbReference type="ARBA" id="ARBA00022833"/>
    </source>
</evidence>
<dbReference type="GO" id="GO:0008270">
    <property type="term" value="F:zinc ion binding"/>
    <property type="evidence" value="ECO:0007669"/>
    <property type="project" value="UniProtKB-KW"/>
</dbReference>
<dbReference type="GO" id="GO:1990429">
    <property type="term" value="C:peroxisomal importomer complex"/>
    <property type="evidence" value="ECO:0007669"/>
    <property type="project" value="TreeGrafter"/>
</dbReference>
<evidence type="ECO:0000256" key="1">
    <source>
        <dbReference type="ARBA" id="ARBA00004585"/>
    </source>
</evidence>
<dbReference type="PANTHER" id="PTHR12888:SF0">
    <property type="entry name" value="PEROXISOME ASSEMBLY PROTEIN 12"/>
    <property type="match status" value="1"/>
</dbReference>
<dbReference type="FunCoup" id="A0A3P7E081">
    <property type="interactions" value="1439"/>
</dbReference>
<comment type="similarity">
    <text evidence="3 15">Belongs to the pex2/pex10/pex12 family.</text>
</comment>
<feature type="domain" description="Pex N-terminal" evidence="17">
    <location>
        <begin position="28"/>
        <end position="253"/>
    </location>
</feature>
<evidence type="ECO:0000313" key="19">
    <source>
        <dbReference type="Proteomes" id="UP000270924"/>
    </source>
</evidence>
<dbReference type="PANTHER" id="PTHR12888">
    <property type="entry name" value="PEROXISOME ASSEMBLY PROTEIN 12 PEROXIN-12"/>
    <property type="match status" value="1"/>
</dbReference>
<dbReference type="Proteomes" id="UP000270924">
    <property type="component" value="Unassembled WGS sequence"/>
</dbReference>
<comment type="subcellular location">
    <subcellularLocation>
        <location evidence="1">Peroxisome membrane</location>
        <topology evidence="1">Multi-pass membrane protein</topology>
    </subcellularLocation>
</comment>
<evidence type="ECO:0000256" key="16">
    <source>
        <dbReference type="SAM" id="Phobius"/>
    </source>
</evidence>
<dbReference type="GO" id="GO:0006513">
    <property type="term" value="P:protein monoubiquitination"/>
    <property type="evidence" value="ECO:0007669"/>
    <property type="project" value="TreeGrafter"/>
</dbReference>
<evidence type="ECO:0000256" key="2">
    <source>
        <dbReference type="ARBA" id="ARBA00004906"/>
    </source>
</evidence>
<evidence type="ECO:0000256" key="15">
    <source>
        <dbReference type="PIRNR" id="PIRNR038074"/>
    </source>
</evidence>
<accession>A0A3P7E081</accession>
<sequence>MTEGNKRNETLVSTAALPSIFELVAQDKLSVSIRQAVRHIVKYLYESNPSRYKLLWKWYDEVYAATDLILQNFYLKRYGGSLAENFYGMKRIINGTCRSASTGLPKLCSLFMLVSIRVTLGENIILQVGWPYIMEKLEKFHLLLSMYTAAGNSRASFRNIFTCNQFPIIHILVNYYPRIKILFSTFSFLLKIAYILSLCNVHSPELKFANMHLVKLTEIDLGEANRKKSWRLLAILTTILTRCITFGLYFIQFLDFYYNSNIGENFRMEQRVRNWKYPSAPHKKLRESSVLLLETNKCPLCLQQRVNDTALAVSGYVFCYGCIYSYVEQEMKCPITNLPANVDDLIKIFVPPP</sequence>
<protein>
    <recommendedName>
        <fullName evidence="4 15">Peroxisome assembly protein 12</fullName>
    </recommendedName>
    <alternativeName>
        <fullName evidence="14 15">Peroxin-12</fullName>
    </alternativeName>
</protein>
<dbReference type="CDD" id="cd16451">
    <property type="entry name" value="mRING_PEX12"/>
    <property type="match status" value="1"/>
</dbReference>
<dbReference type="PIRSF" id="PIRSF038074">
    <property type="entry name" value="Peroxisome_assembly_p12"/>
    <property type="match status" value="1"/>
</dbReference>
<evidence type="ECO:0000256" key="14">
    <source>
        <dbReference type="ARBA" id="ARBA00029692"/>
    </source>
</evidence>
<proteinExistence type="inferred from homology"/>